<evidence type="ECO:0000256" key="15">
    <source>
        <dbReference type="ARBA" id="ARBA00046863"/>
    </source>
</evidence>
<evidence type="ECO:0000256" key="7">
    <source>
        <dbReference type="ARBA" id="ARBA00022562"/>
    </source>
</evidence>
<dbReference type="GO" id="GO:0003677">
    <property type="term" value="F:DNA binding"/>
    <property type="evidence" value="ECO:0007669"/>
    <property type="project" value="UniProtKB-KW"/>
</dbReference>
<dbReference type="GO" id="GO:0075732">
    <property type="term" value="P:viral penetration into host nucleus"/>
    <property type="evidence" value="ECO:0007669"/>
    <property type="project" value="UniProtKB-KW"/>
</dbReference>
<dbReference type="Gene3D" id="2.60.120.950">
    <property type="entry name" value="Circovirus capsid protein"/>
    <property type="match status" value="1"/>
</dbReference>
<evidence type="ECO:0000256" key="13">
    <source>
        <dbReference type="ARBA" id="ARBA00023125"/>
    </source>
</evidence>
<evidence type="ECO:0000256" key="3">
    <source>
        <dbReference type="ARBA" id="ARBA00010301"/>
    </source>
</evidence>
<dbReference type="GO" id="GO:0043657">
    <property type="term" value="C:host cell"/>
    <property type="evidence" value="ECO:0007669"/>
    <property type="project" value="GOC"/>
</dbReference>
<keyword evidence="5" id="KW-1163">Viral penetration into host nucleus</keyword>
<evidence type="ECO:0000256" key="2">
    <source>
        <dbReference type="ARBA" id="ARBA00004328"/>
    </source>
</evidence>
<dbReference type="GO" id="GO:0019062">
    <property type="term" value="P:virion attachment to host cell"/>
    <property type="evidence" value="ECO:0007669"/>
    <property type="project" value="UniProtKB-KW"/>
</dbReference>
<evidence type="ECO:0000256" key="5">
    <source>
        <dbReference type="ARBA" id="ARBA00022524"/>
    </source>
</evidence>
<evidence type="ECO:0000256" key="10">
    <source>
        <dbReference type="ARBA" id="ARBA00022804"/>
    </source>
</evidence>
<dbReference type="Pfam" id="PF02443">
    <property type="entry name" value="Circo_capsid"/>
    <property type="match status" value="1"/>
</dbReference>
<keyword evidence="11" id="KW-0946">Virion</keyword>
<evidence type="ECO:0000256" key="4">
    <source>
        <dbReference type="ARBA" id="ARBA00022431"/>
    </source>
</evidence>
<evidence type="ECO:0000313" key="16">
    <source>
        <dbReference type="EMBL" id="UDN67415.1"/>
    </source>
</evidence>
<evidence type="ECO:0000256" key="1">
    <source>
        <dbReference type="ARBA" id="ARBA00004147"/>
    </source>
</evidence>
<comment type="subcellular location">
    <subcellularLocation>
        <location evidence="1">Host nucleus</location>
    </subcellularLocation>
    <subcellularLocation>
        <location evidence="2">Virion</location>
    </subcellularLocation>
</comment>
<keyword evidence="13" id="KW-0238">DNA-binding</keyword>
<dbReference type="GO" id="GO:0042025">
    <property type="term" value="C:host cell nucleus"/>
    <property type="evidence" value="ECO:0007669"/>
    <property type="project" value="UniProtKB-SubCell"/>
</dbReference>
<keyword evidence="12" id="KW-1164">Virus endocytosis by host</keyword>
<comment type="subunit">
    <text evidence="15">Homomultimer. Assembles in the nucleus, presumably in an immature form, then migrates to the cytoplasm once assembled as mature virion. Interacts with Rep; this interaction relocates Rep into the nucleus.</text>
</comment>
<dbReference type="InterPro" id="IPR003383">
    <property type="entry name" value="Circovirus_capsid"/>
</dbReference>
<dbReference type="GO" id="GO:0019069">
    <property type="term" value="P:viral capsid assembly"/>
    <property type="evidence" value="ECO:0007669"/>
    <property type="project" value="InterPro"/>
</dbReference>
<dbReference type="Proteomes" id="UP001157331">
    <property type="component" value="Segment"/>
</dbReference>
<sequence length="237" mass="27285">MVKRRTKSFRKKYKKSSARSYRKIRKSYSKARVHRPMRNMNFFNHNMTSTQSISIGGGLPVVYKIIVTLDNFATGLPLAQFFEFYKINKVHVKIIPRFHTQPYAPSQTDDQSNLLVANIIAPYHQAVVTDANITRDAMYQLAHSKTYRADAMIRQSYKPAIREAVEVQNASSTTMAKESFSPWINTTTTNYNLIPHYCGLCYFGGPVLTNTKATQQYDIFIKANISYRELKKNTLVF</sequence>
<evidence type="ECO:0000256" key="11">
    <source>
        <dbReference type="ARBA" id="ARBA00022844"/>
    </source>
</evidence>
<evidence type="ECO:0000256" key="6">
    <source>
        <dbReference type="ARBA" id="ARBA00022561"/>
    </source>
</evidence>
<evidence type="ECO:0000256" key="9">
    <source>
        <dbReference type="ARBA" id="ARBA00022595"/>
    </source>
</evidence>
<keyword evidence="17" id="KW-1185">Reference proteome</keyword>
<keyword evidence="6" id="KW-0167">Capsid protein</keyword>
<dbReference type="KEGG" id="vg:80544142"/>
<organism evidence="16 17">
    <name type="scientific">robinz virus RP_620</name>
    <dbReference type="NCBI Taxonomy" id="2886401"/>
    <lineage>
        <taxon>Viruses</taxon>
        <taxon>Monodnaviria</taxon>
        <taxon>Shotokuvirae</taxon>
        <taxon>Cressdnaviricota</taxon>
        <taxon>Arfiviricetes</taxon>
        <taxon>Cirlivirales</taxon>
        <taxon>Circoviridae</taxon>
        <taxon>Cyclovirus</taxon>
        <taxon>Cyclovirus prihor</taxon>
    </lineage>
</organism>
<accession>A0A8K1PGR7</accession>
<evidence type="ECO:0000313" key="17">
    <source>
        <dbReference type="Proteomes" id="UP001157331"/>
    </source>
</evidence>
<name>A0A8K1PGR7_9CIRC</name>
<evidence type="ECO:0000256" key="8">
    <source>
        <dbReference type="ARBA" id="ARBA00022581"/>
    </source>
</evidence>
<dbReference type="InterPro" id="IPR038652">
    <property type="entry name" value="Circovirus_capsid_sf"/>
</dbReference>
<evidence type="ECO:0000256" key="14">
    <source>
        <dbReference type="ARBA" id="ARBA00023296"/>
    </source>
</evidence>
<keyword evidence="8" id="KW-0945">Host-virus interaction</keyword>
<keyword evidence="9" id="KW-1162">Viral penetration into host cytoplasm</keyword>
<evidence type="ECO:0000256" key="12">
    <source>
        <dbReference type="ARBA" id="ARBA00022890"/>
    </source>
</evidence>
<protein>
    <submittedName>
        <fullName evidence="16">Capsid protein</fullName>
    </submittedName>
</protein>
<keyword evidence="14" id="KW-1160">Virus entry into host cell</keyword>
<dbReference type="EMBL" id="MZ350968">
    <property type="protein sequence ID" value="UDN67415.1"/>
    <property type="molecule type" value="Genomic_DNA"/>
</dbReference>
<keyword evidence="7" id="KW-1048">Host nucleus</keyword>
<reference evidence="16 17" key="1">
    <citation type="submission" date="2021-06" db="EMBL/GenBank/DDBJ databases">
        <authorList>
            <person name="Custer J.M."/>
            <person name="Kraberger S."/>
            <person name="White R."/>
            <person name="Taylor H."/>
            <person name="Schmidlin K."/>
            <person name="Fontenele R."/>
            <person name="Stainton D."/>
            <person name="Briskie J.V."/>
            <person name="Varsani A."/>
        </authorList>
    </citation>
    <scope>NUCLEOTIDE SEQUENCE [LARGE SCALE GENOMIC DNA]</scope>
    <source>
        <strain evidence="16">RP_620</strain>
    </source>
</reference>
<keyword evidence="4" id="KW-1140">T=1 icosahedral capsid protein</keyword>
<dbReference type="GO" id="GO:0039615">
    <property type="term" value="C:T=1 icosahedral viral capsid"/>
    <property type="evidence" value="ECO:0007669"/>
    <property type="project" value="UniProtKB-KW"/>
</dbReference>
<dbReference type="RefSeq" id="YP_010805258.1">
    <property type="nucleotide sequence ID" value="NC_077135.1"/>
</dbReference>
<dbReference type="GO" id="GO:0075509">
    <property type="term" value="P:endocytosis involved in viral entry into host cell"/>
    <property type="evidence" value="ECO:0007669"/>
    <property type="project" value="UniProtKB-KW"/>
</dbReference>
<keyword evidence="10" id="KW-1161">Viral attachment to host cell</keyword>
<proteinExistence type="inferred from homology"/>
<dbReference type="GeneID" id="80544142"/>
<comment type="similarity">
    <text evidence="3">Belongs to the circoviridae capsid protein family.</text>
</comment>